<feature type="transmembrane region" description="Helical" evidence="1">
    <location>
        <begin position="9"/>
        <end position="29"/>
    </location>
</feature>
<dbReference type="RefSeq" id="WP_106325414.1">
    <property type="nucleotide sequence ID" value="NZ_BOMO01000149.1"/>
</dbReference>
<dbReference type="Proteomes" id="UP000239415">
    <property type="component" value="Unassembled WGS sequence"/>
</dbReference>
<feature type="transmembrane region" description="Helical" evidence="1">
    <location>
        <begin position="41"/>
        <end position="63"/>
    </location>
</feature>
<gene>
    <name evidence="2" type="ORF">CLV67_11687</name>
</gene>
<evidence type="ECO:0000256" key="1">
    <source>
        <dbReference type="SAM" id="Phobius"/>
    </source>
</evidence>
<keyword evidence="3" id="KW-1185">Reference proteome</keyword>
<comment type="caution">
    <text evidence="2">The sequence shown here is derived from an EMBL/GenBank/DDBJ whole genome shotgun (WGS) entry which is preliminary data.</text>
</comment>
<sequence>MNTRELPRWVWAALIALLAVIVGIAAALLDYANGSTVPTAVLRGGTAFAGFTGLLLGVAVFLIGDRHR</sequence>
<evidence type="ECO:0000313" key="3">
    <source>
        <dbReference type="Proteomes" id="UP000239415"/>
    </source>
</evidence>
<keyword evidence="1" id="KW-0812">Transmembrane</keyword>
<evidence type="ECO:0000313" key="2">
    <source>
        <dbReference type="EMBL" id="PRX17311.1"/>
    </source>
</evidence>
<dbReference type="AlphaFoldDB" id="A0A2T0K395"/>
<accession>A0A2T0K395</accession>
<protein>
    <submittedName>
        <fullName evidence="2">Uncharacterized protein</fullName>
    </submittedName>
</protein>
<organism evidence="2 3">
    <name type="scientific">Actinoplanes italicus</name>
    <dbReference type="NCBI Taxonomy" id="113567"/>
    <lineage>
        <taxon>Bacteria</taxon>
        <taxon>Bacillati</taxon>
        <taxon>Actinomycetota</taxon>
        <taxon>Actinomycetes</taxon>
        <taxon>Micromonosporales</taxon>
        <taxon>Micromonosporaceae</taxon>
        <taxon>Actinoplanes</taxon>
    </lineage>
</organism>
<reference evidence="2 3" key="1">
    <citation type="submission" date="2018-03" db="EMBL/GenBank/DDBJ databases">
        <title>Genomic Encyclopedia of Archaeal and Bacterial Type Strains, Phase II (KMG-II): from individual species to whole genera.</title>
        <authorList>
            <person name="Goeker M."/>
        </authorList>
    </citation>
    <scope>NUCLEOTIDE SEQUENCE [LARGE SCALE GENOMIC DNA]</scope>
    <source>
        <strain evidence="2 3">DSM 43146</strain>
    </source>
</reference>
<keyword evidence="1" id="KW-1133">Transmembrane helix</keyword>
<name>A0A2T0K395_9ACTN</name>
<keyword evidence="1" id="KW-0472">Membrane</keyword>
<dbReference type="EMBL" id="PVMZ01000016">
    <property type="protein sequence ID" value="PRX17311.1"/>
    <property type="molecule type" value="Genomic_DNA"/>
</dbReference>
<proteinExistence type="predicted"/>